<dbReference type="EC" id="2.7.4.16" evidence="2"/>
<dbReference type="NCBIfam" id="TIGR01379">
    <property type="entry name" value="thiL"/>
    <property type="match status" value="1"/>
</dbReference>
<feature type="binding site" evidence="2">
    <location>
        <position position="34"/>
    </location>
    <ligand>
        <name>Mg(2+)</name>
        <dbReference type="ChEBI" id="CHEBI:18420"/>
        <label>3</label>
    </ligand>
</feature>
<feature type="binding site" evidence="2">
    <location>
        <position position="58"/>
    </location>
    <ligand>
        <name>substrate</name>
    </ligand>
</feature>
<evidence type="ECO:0000256" key="1">
    <source>
        <dbReference type="ARBA" id="ARBA00022977"/>
    </source>
</evidence>
<dbReference type="AlphaFoldDB" id="A0A1L3GQR9"/>
<evidence type="ECO:0000313" key="5">
    <source>
        <dbReference type="EMBL" id="APG28264.1"/>
    </source>
</evidence>
<keyword evidence="6" id="KW-1185">Reference proteome</keyword>
<feature type="binding site" evidence="2">
    <location>
        <position position="51"/>
    </location>
    <ligand>
        <name>Mg(2+)</name>
        <dbReference type="ChEBI" id="CHEBI:18420"/>
        <label>2</label>
    </ligand>
</feature>
<feature type="domain" description="PurM-like C-terminal" evidence="4">
    <location>
        <begin position="160"/>
        <end position="306"/>
    </location>
</feature>
<dbReference type="Pfam" id="PF00586">
    <property type="entry name" value="AIRS"/>
    <property type="match status" value="1"/>
</dbReference>
<feature type="binding site" evidence="2">
    <location>
        <position position="34"/>
    </location>
    <ligand>
        <name>Mg(2+)</name>
        <dbReference type="ChEBI" id="CHEBI:18420"/>
        <label>4</label>
    </ligand>
</feature>
<dbReference type="EMBL" id="CP015519">
    <property type="protein sequence ID" value="APG28264.1"/>
    <property type="molecule type" value="Genomic_DNA"/>
</dbReference>
<dbReference type="STRING" id="1842532.A7E78_10645"/>
<comment type="caution">
    <text evidence="2">Lacks conserved residue(s) required for the propagation of feature annotation.</text>
</comment>
<dbReference type="InterPro" id="IPR006283">
    <property type="entry name" value="ThiL-like"/>
</dbReference>
<dbReference type="PANTHER" id="PTHR30270">
    <property type="entry name" value="THIAMINE-MONOPHOSPHATE KINASE"/>
    <property type="match status" value="1"/>
</dbReference>
<feature type="binding site" evidence="2">
    <location>
        <position position="324"/>
    </location>
    <ligand>
        <name>substrate</name>
    </ligand>
</feature>
<evidence type="ECO:0000259" key="3">
    <source>
        <dbReference type="Pfam" id="PF00586"/>
    </source>
</evidence>
<feature type="binding site" evidence="2">
    <location>
        <position position="50"/>
    </location>
    <ligand>
        <name>Mg(2+)</name>
        <dbReference type="ChEBI" id="CHEBI:18420"/>
        <label>1</label>
    </ligand>
</feature>
<keyword evidence="2" id="KW-0460">Magnesium</keyword>
<keyword evidence="2" id="KW-0067">ATP-binding</keyword>
<dbReference type="Gene3D" id="3.30.1330.10">
    <property type="entry name" value="PurM-like, N-terminal domain"/>
    <property type="match status" value="1"/>
</dbReference>
<evidence type="ECO:0000259" key="4">
    <source>
        <dbReference type="Pfam" id="PF02769"/>
    </source>
</evidence>
<feature type="binding site" evidence="2">
    <location>
        <position position="80"/>
    </location>
    <ligand>
        <name>Mg(2+)</name>
        <dbReference type="ChEBI" id="CHEBI:18420"/>
        <label>3</label>
    </ligand>
</feature>
<feature type="binding site" evidence="2">
    <location>
        <position position="269"/>
    </location>
    <ligand>
        <name>substrate</name>
    </ligand>
</feature>
<keyword evidence="2" id="KW-0808">Transferase</keyword>
<name>A0A1L3GQR9_9BACT</name>
<dbReference type="OrthoDB" id="9802811at2"/>
<gene>
    <name evidence="2" type="primary">thiL</name>
    <name evidence="5" type="ORF">A7E78_10645</name>
</gene>
<comment type="similarity">
    <text evidence="2">Belongs to the thiamine-monophosphate kinase family.</text>
</comment>
<comment type="catalytic activity">
    <reaction evidence="2">
        <text>thiamine phosphate + ATP = thiamine diphosphate + ADP</text>
        <dbReference type="Rhea" id="RHEA:15913"/>
        <dbReference type="ChEBI" id="CHEBI:30616"/>
        <dbReference type="ChEBI" id="CHEBI:37575"/>
        <dbReference type="ChEBI" id="CHEBI:58937"/>
        <dbReference type="ChEBI" id="CHEBI:456216"/>
        <dbReference type="EC" id="2.7.4.16"/>
    </reaction>
</comment>
<dbReference type="GO" id="GO:0009229">
    <property type="term" value="P:thiamine diphosphate biosynthetic process"/>
    <property type="evidence" value="ECO:0007669"/>
    <property type="project" value="UniProtKB-UniRule"/>
</dbReference>
<evidence type="ECO:0000256" key="2">
    <source>
        <dbReference type="HAMAP-Rule" id="MF_02128"/>
    </source>
</evidence>
<comment type="pathway">
    <text evidence="2">Cofactor biosynthesis; thiamine diphosphate biosynthesis; thiamine diphosphate from thiamine phosphate: step 1/1.</text>
</comment>
<organism evidence="5 6">
    <name type="scientific">Syntrophotalea acetylenivorans</name>
    <dbReference type="NCBI Taxonomy" id="1842532"/>
    <lineage>
        <taxon>Bacteria</taxon>
        <taxon>Pseudomonadati</taxon>
        <taxon>Thermodesulfobacteriota</taxon>
        <taxon>Desulfuromonadia</taxon>
        <taxon>Desulfuromonadales</taxon>
        <taxon>Syntrophotaleaceae</taxon>
        <taxon>Syntrophotalea</taxon>
    </lineage>
</organism>
<dbReference type="Gene3D" id="3.90.650.10">
    <property type="entry name" value="PurM-like C-terminal domain"/>
    <property type="match status" value="1"/>
</dbReference>
<dbReference type="Pfam" id="PF02769">
    <property type="entry name" value="AIRS_C"/>
    <property type="match status" value="1"/>
</dbReference>
<feature type="domain" description="PurM-like N-terminal" evidence="3">
    <location>
        <begin position="32"/>
        <end position="145"/>
    </location>
</feature>
<dbReference type="SUPFAM" id="SSF55326">
    <property type="entry name" value="PurM N-terminal domain-like"/>
    <property type="match status" value="1"/>
</dbReference>
<dbReference type="PIRSF" id="PIRSF005303">
    <property type="entry name" value="Thiam_monoph_kin"/>
    <property type="match status" value="1"/>
</dbReference>
<feature type="binding site" evidence="2">
    <location>
        <position position="217"/>
    </location>
    <ligand>
        <name>Mg(2+)</name>
        <dbReference type="ChEBI" id="CHEBI:18420"/>
        <label>3</label>
    </ligand>
</feature>
<dbReference type="InterPro" id="IPR036676">
    <property type="entry name" value="PurM-like_C_sf"/>
</dbReference>
<evidence type="ECO:0000313" key="6">
    <source>
        <dbReference type="Proteomes" id="UP000182517"/>
    </source>
</evidence>
<dbReference type="InterPro" id="IPR010918">
    <property type="entry name" value="PurM-like_C_dom"/>
</dbReference>
<dbReference type="PANTHER" id="PTHR30270:SF0">
    <property type="entry name" value="THIAMINE-MONOPHOSPHATE KINASE"/>
    <property type="match status" value="1"/>
</dbReference>
<feature type="binding site" evidence="2">
    <location>
        <position position="128"/>
    </location>
    <ligand>
        <name>Mg(2+)</name>
        <dbReference type="ChEBI" id="CHEBI:18420"/>
        <label>1</label>
    </ligand>
</feature>
<dbReference type="RefSeq" id="WP_072284261.1">
    <property type="nucleotide sequence ID" value="NZ_CP015519.1"/>
</dbReference>
<dbReference type="Proteomes" id="UP000182517">
    <property type="component" value="Chromosome"/>
</dbReference>
<keyword evidence="2 5" id="KW-0418">Kinase</keyword>
<feature type="binding site" evidence="2">
    <location>
        <position position="49"/>
    </location>
    <ligand>
        <name>Mg(2+)</name>
        <dbReference type="ChEBI" id="CHEBI:18420"/>
        <label>4</label>
    </ligand>
</feature>
<dbReference type="GO" id="GO:0005524">
    <property type="term" value="F:ATP binding"/>
    <property type="evidence" value="ECO:0007669"/>
    <property type="project" value="UniProtKB-UniRule"/>
</dbReference>
<dbReference type="GO" id="GO:0000287">
    <property type="term" value="F:magnesium ion binding"/>
    <property type="evidence" value="ECO:0007669"/>
    <property type="project" value="UniProtKB-UniRule"/>
</dbReference>
<dbReference type="GO" id="GO:0009030">
    <property type="term" value="F:thiamine-phosphate kinase activity"/>
    <property type="evidence" value="ECO:0007669"/>
    <property type="project" value="UniProtKB-UniRule"/>
</dbReference>
<feature type="binding site" evidence="2">
    <location>
        <position position="80"/>
    </location>
    <ligand>
        <name>Mg(2+)</name>
        <dbReference type="ChEBI" id="CHEBI:18420"/>
        <label>4</label>
    </ligand>
</feature>
<dbReference type="KEGG" id="pef:A7E78_10645"/>
<dbReference type="GO" id="GO:0009228">
    <property type="term" value="P:thiamine biosynthetic process"/>
    <property type="evidence" value="ECO:0007669"/>
    <property type="project" value="UniProtKB-KW"/>
</dbReference>
<keyword evidence="2" id="KW-0479">Metal-binding</keyword>
<keyword evidence="2" id="KW-0547">Nucleotide-binding</keyword>
<dbReference type="CDD" id="cd02194">
    <property type="entry name" value="ThiL"/>
    <property type="match status" value="1"/>
</dbReference>
<feature type="binding site" evidence="2">
    <location>
        <position position="154"/>
    </location>
    <ligand>
        <name>ATP</name>
        <dbReference type="ChEBI" id="CHEBI:30616"/>
    </ligand>
</feature>
<feature type="binding site" evidence="2">
    <location>
        <position position="80"/>
    </location>
    <ligand>
        <name>Mg(2+)</name>
        <dbReference type="ChEBI" id="CHEBI:18420"/>
        <label>2</label>
    </ligand>
</feature>
<dbReference type="HAMAP" id="MF_02128">
    <property type="entry name" value="TMP_kinase"/>
    <property type="match status" value="1"/>
</dbReference>
<dbReference type="SUPFAM" id="SSF56042">
    <property type="entry name" value="PurM C-terminal domain-like"/>
    <property type="match status" value="1"/>
</dbReference>
<dbReference type="InterPro" id="IPR016188">
    <property type="entry name" value="PurM-like_N"/>
</dbReference>
<keyword evidence="1 2" id="KW-0784">Thiamine biosynthesis</keyword>
<feature type="binding site" evidence="2">
    <location>
        <position position="51"/>
    </location>
    <ligand>
        <name>Mg(2+)</name>
        <dbReference type="ChEBI" id="CHEBI:18420"/>
        <label>1</label>
    </ligand>
</feature>
<reference evidence="5 6" key="1">
    <citation type="journal article" date="2017" name="Genome Announc.">
        <title>Complete Genome Sequences of Two Acetylene-Fermenting Pelobacter acetylenicus Strains.</title>
        <authorList>
            <person name="Sutton J.M."/>
            <person name="Baesman S.M."/>
            <person name="Fierst J.L."/>
            <person name="Poret-Peterson A.T."/>
            <person name="Oremland R.S."/>
            <person name="Dunlap D.S."/>
            <person name="Akob D.M."/>
        </authorList>
    </citation>
    <scope>NUCLEOTIDE SEQUENCE [LARGE SCALE GENOMIC DNA]</scope>
    <source>
        <strain evidence="5 6">SFB93</strain>
    </source>
</reference>
<dbReference type="InterPro" id="IPR036921">
    <property type="entry name" value="PurM-like_N_sf"/>
</dbReference>
<comment type="miscellaneous">
    <text evidence="2">Reaction mechanism of ThiL seems to utilize a direct, inline transfer of the gamma-phosphate of ATP to TMP rather than a phosphorylated enzyme intermediate.</text>
</comment>
<dbReference type="UniPathway" id="UPA00060">
    <property type="reaction ID" value="UER00142"/>
</dbReference>
<feature type="binding site" evidence="2">
    <location>
        <begin position="127"/>
        <end position="128"/>
    </location>
    <ligand>
        <name>ATP</name>
        <dbReference type="ChEBI" id="CHEBI:30616"/>
    </ligand>
</feature>
<protein>
    <recommendedName>
        <fullName evidence="2">Thiamine-monophosphate kinase</fullName>
        <shortName evidence="2">TMP kinase</shortName>
        <shortName evidence="2">Thiamine-phosphate kinase</shortName>
        <ecNumber evidence="2">2.7.4.16</ecNumber>
    </recommendedName>
</protein>
<proteinExistence type="inferred from homology"/>
<sequence>MKLADLGEFGFIERIRGAVARSEGTGVRLGIGDDCAVLELPPGQVLLTSTDLLIEEIHFRSDWSDWRALGSKCVSVNVSDVAAMGGSPRHLYLGLAIPGTMAMEDLDAFLEGFLEAAAGYGAVLVGGDTCRSPGPLMISVTVEGAAPTEQVVTRGGAGLGDSIYVSGTLGDSALALQRLQADRPVTVELADRHHRPQARVALGRALAEAQLPSAMIDVSDGVLADLGHILEASAVGARLEQALFPLSSGFSQAMDEEPSLFELALSGGEDYELLFTVPADKEHVLAELIADVPVTRIGTVTEAEQGFLLADQAGQVRPVKAKGFNHFAG</sequence>
<feature type="binding site" evidence="2">
    <location>
        <position position="219"/>
    </location>
    <ligand>
        <name>ATP</name>
        <dbReference type="ChEBI" id="CHEBI:30616"/>
    </ligand>
</feature>
<comment type="function">
    <text evidence="2">Catalyzes the ATP-dependent phosphorylation of thiamine-monophosphate (TMP) to form thiamine-pyrophosphate (TPP), the active form of vitamin B1.</text>
</comment>
<accession>A0A1L3GQR9</accession>
<feature type="binding site" evidence="2">
    <location>
        <position position="220"/>
    </location>
    <ligand>
        <name>Mg(2+)</name>
        <dbReference type="ChEBI" id="CHEBI:18420"/>
        <label>5</label>
    </ligand>
</feature>